<dbReference type="AlphaFoldDB" id="A0ABD5U9H7"/>
<keyword evidence="1" id="KW-0472">Membrane</keyword>
<keyword evidence="1" id="KW-1133">Transmembrane helix</keyword>
<dbReference type="Proteomes" id="UP001596406">
    <property type="component" value="Unassembled WGS sequence"/>
</dbReference>
<comment type="caution">
    <text evidence="2">The sequence shown here is derived from an EMBL/GenBank/DDBJ whole genome shotgun (WGS) entry which is preliminary data.</text>
</comment>
<evidence type="ECO:0000313" key="3">
    <source>
        <dbReference type="Proteomes" id="UP001596406"/>
    </source>
</evidence>
<feature type="transmembrane region" description="Helical" evidence="1">
    <location>
        <begin position="31"/>
        <end position="50"/>
    </location>
</feature>
<dbReference type="RefSeq" id="WP_304448869.1">
    <property type="nucleotide sequence ID" value="NZ_JARRAH010000001.1"/>
</dbReference>
<evidence type="ECO:0000256" key="1">
    <source>
        <dbReference type="SAM" id="Phobius"/>
    </source>
</evidence>
<gene>
    <name evidence="2" type="ORF">ACFQHK_11860</name>
</gene>
<keyword evidence="3" id="KW-1185">Reference proteome</keyword>
<organism evidence="2 3">
    <name type="scientific">Halomarina ordinaria</name>
    <dbReference type="NCBI Taxonomy" id="3033939"/>
    <lineage>
        <taxon>Archaea</taxon>
        <taxon>Methanobacteriati</taxon>
        <taxon>Methanobacteriota</taxon>
        <taxon>Stenosarchaea group</taxon>
        <taxon>Halobacteria</taxon>
        <taxon>Halobacteriales</taxon>
        <taxon>Natronomonadaceae</taxon>
        <taxon>Halomarina</taxon>
    </lineage>
</organism>
<accession>A0ABD5U9H7</accession>
<keyword evidence="1" id="KW-0812">Transmembrane</keyword>
<dbReference type="EMBL" id="JBHSXM010000001">
    <property type="protein sequence ID" value="MFC6837202.1"/>
    <property type="molecule type" value="Genomic_DNA"/>
</dbReference>
<evidence type="ECO:0000313" key="2">
    <source>
        <dbReference type="EMBL" id="MFC6837202.1"/>
    </source>
</evidence>
<name>A0ABD5U9H7_9EURY</name>
<proteinExistence type="predicted"/>
<sequence>MQYSRRWHLLVGAAFGVQVVANAFGEVPLPAYWTVCLLVLVGVLVLGIGARDATRFAGRAWWELQGLGTVAVGIA</sequence>
<reference evidence="2 3" key="1">
    <citation type="journal article" date="2019" name="Int. J. Syst. Evol. Microbiol.">
        <title>The Global Catalogue of Microorganisms (GCM) 10K type strain sequencing project: providing services to taxonomists for standard genome sequencing and annotation.</title>
        <authorList>
            <consortium name="The Broad Institute Genomics Platform"/>
            <consortium name="The Broad Institute Genome Sequencing Center for Infectious Disease"/>
            <person name="Wu L."/>
            <person name="Ma J."/>
        </authorList>
    </citation>
    <scope>NUCLEOTIDE SEQUENCE [LARGE SCALE GENOMIC DNA]</scope>
    <source>
        <strain evidence="2 3">PSRA2</strain>
    </source>
</reference>
<protein>
    <submittedName>
        <fullName evidence="2">Uncharacterized protein</fullName>
    </submittedName>
</protein>